<dbReference type="RefSeq" id="WP_176005569.1">
    <property type="nucleotide sequence ID" value="NZ_JABWMI010000010.1"/>
</dbReference>
<feature type="domain" description="TonB-dependent receptor plug" evidence="4">
    <location>
        <begin position="116"/>
        <end position="221"/>
    </location>
</feature>
<comment type="subcellular location">
    <subcellularLocation>
        <location evidence="2">Cell outer membrane</location>
        <topology evidence="2">Multi-pass membrane protein</topology>
    </subcellularLocation>
</comment>
<dbReference type="SUPFAM" id="SSF49464">
    <property type="entry name" value="Carboxypeptidase regulatory domain-like"/>
    <property type="match status" value="1"/>
</dbReference>
<dbReference type="GO" id="GO:0044718">
    <property type="term" value="P:siderophore transmembrane transport"/>
    <property type="evidence" value="ECO:0007669"/>
    <property type="project" value="TreeGrafter"/>
</dbReference>
<dbReference type="Proteomes" id="UP000535020">
    <property type="component" value="Unassembled WGS sequence"/>
</dbReference>
<feature type="signal peptide" evidence="3">
    <location>
        <begin position="1"/>
        <end position="22"/>
    </location>
</feature>
<evidence type="ECO:0000256" key="1">
    <source>
        <dbReference type="ARBA" id="ARBA00022729"/>
    </source>
</evidence>
<dbReference type="PANTHER" id="PTHR30069">
    <property type="entry name" value="TONB-DEPENDENT OUTER MEMBRANE RECEPTOR"/>
    <property type="match status" value="1"/>
</dbReference>
<dbReference type="PROSITE" id="PS52016">
    <property type="entry name" value="TONB_DEPENDENT_REC_3"/>
    <property type="match status" value="1"/>
</dbReference>
<dbReference type="PANTHER" id="PTHR30069:SF29">
    <property type="entry name" value="HEMOGLOBIN AND HEMOGLOBIN-HAPTOGLOBIN-BINDING PROTEIN 1-RELATED"/>
    <property type="match status" value="1"/>
</dbReference>
<dbReference type="GO" id="GO:0015344">
    <property type="term" value="F:siderophore uptake transmembrane transporter activity"/>
    <property type="evidence" value="ECO:0007669"/>
    <property type="project" value="TreeGrafter"/>
</dbReference>
<evidence type="ECO:0000313" key="5">
    <source>
        <dbReference type="EMBL" id="NYA70743.1"/>
    </source>
</evidence>
<dbReference type="NCBIfam" id="TIGR04056">
    <property type="entry name" value="OMP_RagA_SusC"/>
    <property type="match status" value="1"/>
</dbReference>
<protein>
    <submittedName>
        <fullName evidence="5">TonB-dependent receptor</fullName>
    </submittedName>
</protein>
<dbReference type="InterPro" id="IPR008969">
    <property type="entry name" value="CarboxyPept-like_regulatory"/>
</dbReference>
<keyword evidence="6" id="KW-1185">Reference proteome</keyword>
<sequence>MKFKKVLFFCISALLFSFIGYAQNITVSGKVTDETGLPVPGTTVTVKGTQTASLTDIDGNYQISAPSNGTLVYSFIGYKTLELAIAGQTTVNAKMTSSSEALDEVVVVGYGTQKKSVVTGAISQVKGKDLEGQPVTRIEQTLQGRTSGVYVAANAGQPGSAATVRIRGITTTNDSNPLYVVDGIIVDASGVQYINQYDIESIEVLKDASGSVYGTRAGNGVILITTKKGKSGKITVSYNGFAGFSEESRRVGLLNATQYATLMNERSVNDGNGIRYDNPSSFGRGTDWQDVIFQNASRESHDVSISGGTENSRFYASFSLLDQEGIVLPSISRYQRKTIRLNSDHKIGKYVTVGQTAAYSNEKNLGVGNTNSEFGGALSSALNLDPLTPLIVTDPTVINDPQQPYSTQNGIFTNAQGFPYGISPLVTNEMSNPLAYEASRQGGYGFADNFTGNAFVEIAPIEGLKWRTSAVGKLAYYGNQSFTPEYYFNNGPPGNNDTNRLSRTNASNFSWNVENTITYSKTIQDHNFNILLGQGAYVQEGETGQTTTYFGLPVDTWQEASFNFNLPDAQKTTNAYRAADNKVSSLFARLTYDYKGRYLLQGFVRRDGSTQFGANKKYGNFPALSLGWVPSKESFWPENNIVTQLKFRASWGVTGNDRIGSFGYASLISGGFNYTFGPTGAPIIVTGSTITRPPNPDLEWEETTKKNIAADITLFRDLTLTVDLWRNKTTGILKPFPIPGYVGLDQPLANLGEVINNGIDFELGYRKKLGDFTLGFNGNISFFKNEVTALSPNIEFETTAGVQSLEGGVQRNQVGHSVGAFYGFHHLGIFQNQAQIDSYVGASGSPIQPDARPGDFIWEDVNGDGSISDDDRKFIGKSLPDYTYGFTVSLEYKNFDLNFMAQGAAGNQIFNALRRLELQDANFQTNALNRWTGEGTSNTYPRLTADDPNKNYSRPSNFYLENGDYLRLKTTQIGYSLPKDVIGQAGLSRVRIYLMGENLVTFTKYTGYDPEIGNGNNPGIDRGYYPQARSYMLGVNLQF</sequence>
<dbReference type="Gene3D" id="2.60.40.1120">
    <property type="entry name" value="Carboxypeptidase-like, regulatory domain"/>
    <property type="match status" value="1"/>
</dbReference>
<dbReference type="InterPro" id="IPR037066">
    <property type="entry name" value="Plug_dom_sf"/>
</dbReference>
<comment type="caution">
    <text evidence="5">The sequence shown here is derived from an EMBL/GenBank/DDBJ whole genome shotgun (WGS) entry which is preliminary data.</text>
</comment>
<dbReference type="SUPFAM" id="SSF56935">
    <property type="entry name" value="Porins"/>
    <property type="match status" value="1"/>
</dbReference>
<keyword evidence="5" id="KW-0675">Receptor</keyword>
<keyword evidence="2" id="KW-1134">Transmembrane beta strand</keyword>
<keyword evidence="2" id="KW-0813">Transport</keyword>
<dbReference type="InterPro" id="IPR012910">
    <property type="entry name" value="Plug_dom"/>
</dbReference>
<feature type="chain" id="PRO_5030613580" evidence="3">
    <location>
        <begin position="23"/>
        <end position="1039"/>
    </location>
</feature>
<gene>
    <name evidence="5" type="ORF">HZF10_07430</name>
</gene>
<dbReference type="InterPro" id="IPR039426">
    <property type="entry name" value="TonB-dep_rcpt-like"/>
</dbReference>
<accession>A0A7Y9C6T9</accession>
<keyword evidence="2" id="KW-0998">Cell outer membrane</keyword>
<dbReference type="InterPro" id="IPR023996">
    <property type="entry name" value="TonB-dep_OMP_SusC/RagA"/>
</dbReference>
<evidence type="ECO:0000256" key="3">
    <source>
        <dbReference type="SAM" id="SignalP"/>
    </source>
</evidence>
<keyword evidence="1 3" id="KW-0732">Signal</keyword>
<dbReference type="Pfam" id="PF07715">
    <property type="entry name" value="Plug"/>
    <property type="match status" value="1"/>
</dbReference>
<evidence type="ECO:0000256" key="2">
    <source>
        <dbReference type="PROSITE-ProRule" id="PRU01360"/>
    </source>
</evidence>
<evidence type="ECO:0000313" key="6">
    <source>
        <dbReference type="Proteomes" id="UP000535020"/>
    </source>
</evidence>
<reference evidence="5 6" key="1">
    <citation type="submission" date="2020-07" db="EMBL/GenBank/DDBJ databases">
        <authorList>
            <person name="Sun Q."/>
        </authorList>
    </citation>
    <scope>NUCLEOTIDE SEQUENCE [LARGE SCALE GENOMIC DNA]</scope>
    <source>
        <strain evidence="5 6">MAH-1</strain>
    </source>
</reference>
<evidence type="ECO:0000259" key="4">
    <source>
        <dbReference type="Pfam" id="PF07715"/>
    </source>
</evidence>
<dbReference type="Gene3D" id="2.170.130.10">
    <property type="entry name" value="TonB-dependent receptor, plug domain"/>
    <property type="match status" value="1"/>
</dbReference>
<proteinExistence type="inferred from homology"/>
<name>A0A7Y9C6T9_9FLAO</name>
<dbReference type="EMBL" id="JACBJI010000003">
    <property type="protein sequence ID" value="NYA70743.1"/>
    <property type="molecule type" value="Genomic_DNA"/>
</dbReference>
<keyword evidence="2" id="KW-0812">Transmembrane</keyword>
<dbReference type="InterPro" id="IPR023997">
    <property type="entry name" value="TonB-dep_OMP_SusC/RagA_CS"/>
</dbReference>
<keyword evidence="2" id="KW-0472">Membrane</keyword>
<dbReference type="AlphaFoldDB" id="A0A7Y9C6T9"/>
<dbReference type="GO" id="GO:0009279">
    <property type="term" value="C:cell outer membrane"/>
    <property type="evidence" value="ECO:0007669"/>
    <property type="project" value="UniProtKB-SubCell"/>
</dbReference>
<dbReference type="NCBIfam" id="TIGR04057">
    <property type="entry name" value="SusC_RagA_signa"/>
    <property type="match status" value="1"/>
</dbReference>
<dbReference type="Pfam" id="PF13715">
    <property type="entry name" value="CarbopepD_reg_2"/>
    <property type="match status" value="1"/>
</dbReference>
<organism evidence="5 6">
    <name type="scientific">Flavobacterium agri</name>
    <dbReference type="NCBI Taxonomy" id="2743471"/>
    <lineage>
        <taxon>Bacteria</taxon>
        <taxon>Pseudomonadati</taxon>
        <taxon>Bacteroidota</taxon>
        <taxon>Flavobacteriia</taxon>
        <taxon>Flavobacteriales</taxon>
        <taxon>Flavobacteriaceae</taxon>
        <taxon>Flavobacterium</taxon>
    </lineage>
</organism>
<comment type="similarity">
    <text evidence="2">Belongs to the TonB-dependent receptor family.</text>
</comment>